<dbReference type="SUPFAM" id="SSF47413">
    <property type="entry name" value="lambda repressor-like DNA-binding domains"/>
    <property type="match status" value="1"/>
</dbReference>
<dbReference type="SMART" id="SM00354">
    <property type="entry name" value="HTH_LACI"/>
    <property type="match status" value="1"/>
</dbReference>
<dbReference type="OrthoDB" id="6619319at2"/>
<dbReference type="Gene3D" id="1.10.260.40">
    <property type="entry name" value="lambda repressor-like DNA-binding domains"/>
    <property type="match status" value="1"/>
</dbReference>
<dbReference type="EMBL" id="QGKM01000030">
    <property type="protein sequence ID" value="PWQ96909.1"/>
    <property type="molecule type" value="Genomic_DNA"/>
</dbReference>
<evidence type="ECO:0000313" key="6">
    <source>
        <dbReference type="Proteomes" id="UP000245539"/>
    </source>
</evidence>
<dbReference type="Gene3D" id="3.40.50.2300">
    <property type="match status" value="2"/>
</dbReference>
<dbReference type="CDD" id="cd01392">
    <property type="entry name" value="HTH_LacI"/>
    <property type="match status" value="1"/>
</dbReference>
<dbReference type="CDD" id="cd06288">
    <property type="entry name" value="PBP1_sucrose_transcription_regulator"/>
    <property type="match status" value="1"/>
</dbReference>
<keyword evidence="1" id="KW-0805">Transcription regulation</keyword>
<name>A0A317CEY2_9GAMM</name>
<dbReference type="Pfam" id="PF00356">
    <property type="entry name" value="LacI"/>
    <property type="match status" value="1"/>
</dbReference>
<proteinExistence type="predicted"/>
<evidence type="ECO:0000313" key="5">
    <source>
        <dbReference type="EMBL" id="PWQ96909.1"/>
    </source>
</evidence>
<evidence type="ECO:0000256" key="3">
    <source>
        <dbReference type="ARBA" id="ARBA00023163"/>
    </source>
</evidence>
<reference evidence="5 6" key="1">
    <citation type="submission" date="2018-05" db="EMBL/GenBank/DDBJ databases">
        <title>Leucothrix arctica sp. nov., isolated from Arctic seawater.</title>
        <authorList>
            <person name="Choi A."/>
            <person name="Baek K."/>
        </authorList>
    </citation>
    <scope>NUCLEOTIDE SEQUENCE [LARGE SCALE GENOMIC DNA]</scope>
    <source>
        <strain evidence="5 6">JCM 18388</strain>
    </source>
</reference>
<accession>A0A317CEY2</accession>
<evidence type="ECO:0000256" key="1">
    <source>
        <dbReference type="ARBA" id="ARBA00023015"/>
    </source>
</evidence>
<dbReference type="PANTHER" id="PTHR30146:SF109">
    <property type="entry name" value="HTH-TYPE TRANSCRIPTIONAL REGULATOR GALS"/>
    <property type="match status" value="1"/>
</dbReference>
<keyword evidence="3" id="KW-0804">Transcription</keyword>
<dbReference type="PANTHER" id="PTHR30146">
    <property type="entry name" value="LACI-RELATED TRANSCRIPTIONAL REPRESSOR"/>
    <property type="match status" value="1"/>
</dbReference>
<sequence length="349" mass="38446">MSTIHDVAKLAGVSIKTVSRVVNQEPSVRDATRERVQNAVDKLQYKPHNGARLMRSSKSNLIGLITSAISTVSRDPVKAGLSSIHIVKGVQQACREAGKTLLILDTEPDETDIQHHIDILLSHRVEGIIYILDHHRLIAPPVVQDTPFWLVNGYSTPSFPAVVPNDYMGQQLAVEHLVEQGHSRLAYVGLAVELEAGRLRREGFINAAESAGLTNEDVQTTYGMKLGETTPFSVLENVLKQLFEQQNRPTAICFGNDQMAMNAIPILHSLGLRIPEDVSIIGFDNDMAIVSGTRPALTTVTLPYQRMGNITAKKLLQQLSEPDQEQAEPYPIKVTGEVVIRQSVEKLNN</sequence>
<dbReference type="RefSeq" id="WP_109837879.1">
    <property type="nucleotide sequence ID" value="NZ_QGKM01000030.1"/>
</dbReference>
<evidence type="ECO:0000256" key="2">
    <source>
        <dbReference type="ARBA" id="ARBA00023125"/>
    </source>
</evidence>
<dbReference type="InterPro" id="IPR046335">
    <property type="entry name" value="LacI/GalR-like_sensor"/>
</dbReference>
<dbReference type="PRINTS" id="PR00036">
    <property type="entry name" value="HTHLACI"/>
</dbReference>
<protein>
    <submittedName>
        <fullName evidence="5">LacI family transcriptional regulator</fullName>
    </submittedName>
</protein>
<comment type="caution">
    <text evidence="5">The sequence shown here is derived from an EMBL/GenBank/DDBJ whole genome shotgun (WGS) entry which is preliminary data.</text>
</comment>
<gene>
    <name evidence="5" type="ORF">DKW60_11930</name>
</gene>
<dbReference type="PROSITE" id="PS50932">
    <property type="entry name" value="HTH_LACI_2"/>
    <property type="match status" value="1"/>
</dbReference>
<dbReference type="Pfam" id="PF13377">
    <property type="entry name" value="Peripla_BP_3"/>
    <property type="match status" value="1"/>
</dbReference>
<dbReference type="GO" id="GO:0003700">
    <property type="term" value="F:DNA-binding transcription factor activity"/>
    <property type="evidence" value="ECO:0007669"/>
    <property type="project" value="TreeGrafter"/>
</dbReference>
<organism evidence="5 6">
    <name type="scientific">Leucothrix pacifica</name>
    <dbReference type="NCBI Taxonomy" id="1247513"/>
    <lineage>
        <taxon>Bacteria</taxon>
        <taxon>Pseudomonadati</taxon>
        <taxon>Pseudomonadota</taxon>
        <taxon>Gammaproteobacteria</taxon>
        <taxon>Thiotrichales</taxon>
        <taxon>Thiotrichaceae</taxon>
        <taxon>Leucothrix</taxon>
    </lineage>
</organism>
<dbReference type="InterPro" id="IPR028082">
    <property type="entry name" value="Peripla_BP_I"/>
</dbReference>
<keyword evidence="2" id="KW-0238">DNA-binding</keyword>
<dbReference type="InterPro" id="IPR010982">
    <property type="entry name" value="Lambda_DNA-bd_dom_sf"/>
</dbReference>
<evidence type="ECO:0000259" key="4">
    <source>
        <dbReference type="PROSITE" id="PS50932"/>
    </source>
</evidence>
<dbReference type="Proteomes" id="UP000245539">
    <property type="component" value="Unassembled WGS sequence"/>
</dbReference>
<dbReference type="AlphaFoldDB" id="A0A317CEY2"/>
<feature type="domain" description="HTH lacI-type" evidence="4">
    <location>
        <begin position="2"/>
        <end position="56"/>
    </location>
</feature>
<dbReference type="SUPFAM" id="SSF53822">
    <property type="entry name" value="Periplasmic binding protein-like I"/>
    <property type="match status" value="1"/>
</dbReference>
<dbReference type="GO" id="GO:0000976">
    <property type="term" value="F:transcription cis-regulatory region binding"/>
    <property type="evidence" value="ECO:0007669"/>
    <property type="project" value="TreeGrafter"/>
</dbReference>
<dbReference type="InterPro" id="IPR000843">
    <property type="entry name" value="HTH_LacI"/>
</dbReference>
<dbReference type="PROSITE" id="PS00356">
    <property type="entry name" value="HTH_LACI_1"/>
    <property type="match status" value="1"/>
</dbReference>
<keyword evidence="6" id="KW-1185">Reference proteome</keyword>